<name>A0A090AH36_9GAMM</name>
<dbReference type="STRING" id="40754.THII_2237"/>
<proteinExistence type="predicted"/>
<evidence type="ECO:0000313" key="2">
    <source>
        <dbReference type="Proteomes" id="UP000031623"/>
    </source>
</evidence>
<dbReference type="Proteomes" id="UP000031623">
    <property type="component" value="Chromosome"/>
</dbReference>
<dbReference type="KEGG" id="tig:THII_2237"/>
<dbReference type="EMBL" id="AP014633">
    <property type="protein sequence ID" value="BAP56534.1"/>
    <property type="molecule type" value="Genomic_DNA"/>
</dbReference>
<dbReference type="SUPFAM" id="SSF53098">
    <property type="entry name" value="Ribonuclease H-like"/>
    <property type="match status" value="1"/>
</dbReference>
<organism evidence="1 2">
    <name type="scientific">Thioploca ingrica</name>
    <dbReference type="NCBI Taxonomy" id="40754"/>
    <lineage>
        <taxon>Bacteria</taxon>
        <taxon>Pseudomonadati</taxon>
        <taxon>Pseudomonadota</taxon>
        <taxon>Gammaproteobacteria</taxon>
        <taxon>Thiotrichales</taxon>
        <taxon>Thiotrichaceae</taxon>
        <taxon>Thioploca</taxon>
    </lineage>
</organism>
<keyword evidence="2" id="KW-1185">Reference proteome</keyword>
<protein>
    <submittedName>
        <fullName evidence="1">Transposase</fullName>
    </submittedName>
</protein>
<dbReference type="AlphaFoldDB" id="A0A090AH36"/>
<dbReference type="OrthoDB" id="1091931at2"/>
<gene>
    <name evidence="1" type="ORF">THII_2237</name>
</gene>
<evidence type="ECO:0000313" key="1">
    <source>
        <dbReference type="EMBL" id="BAP56534.1"/>
    </source>
</evidence>
<sequence length="180" mass="21215">MIIHNGNLIDIPESLEQLTQEQPQYLTDCTIYGHHVNLSAMKLKNDNYLLLLGNDNPDKVEDYKNRWDSEEWFGCLKSRGFNFEDTHLTKPPKISKMRAILTMAFIWAVQTGQWLNQINPITQKKTLKRPLKSIFRYGLDKLQDVLLNIHHGTKNLLFFEFVVVYLENFLRNSRPNKHPF</sequence>
<accession>A0A090AH36</accession>
<dbReference type="HOGENOM" id="CLU_1495535_0_0_6"/>
<reference evidence="1 2" key="1">
    <citation type="journal article" date="2014" name="ISME J.">
        <title>Ecophysiology of Thioploca ingrica as revealed by the complete genome sequence supplemented with proteomic evidence.</title>
        <authorList>
            <person name="Kojima H."/>
            <person name="Ogura Y."/>
            <person name="Yamamoto N."/>
            <person name="Togashi T."/>
            <person name="Mori H."/>
            <person name="Watanabe T."/>
            <person name="Nemoto F."/>
            <person name="Kurokawa K."/>
            <person name="Hayashi T."/>
            <person name="Fukui M."/>
        </authorList>
    </citation>
    <scope>NUCLEOTIDE SEQUENCE [LARGE SCALE GENOMIC DNA]</scope>
</reference>
<dbReference type="InterPro" id="IPR012337">
    <property type="entry name" value="RNaseH-like_sf"/>
</dbReference>